<proteinExistence type="predicted"/>
<dbReference type="AlphaFoldDB" id="A0A0F9TXQ5"/>
<protein>
    <submittedName>
        <fullName evidence="1">Uncharacterized protein</fullName>
    </submittedName>
</protein>
<evidence type="ECO:0000313" key="1">
    <source>
        <dbReference type="EMBL" id="KKN85785.1"/>
    </source>
</evidence>
<dbReference type="EMBL" id="LAZR01000155">
    <property type="protein sequence ID" value="KKN85785.1"/>
    <property type="molecule type" value="Genomic_DNA"/>
</dbReference>
<sequence length="150" mass="17112">MYEVLVAGPDGELWEEGKEALAAPAQIFEVTVTEHIRPVSGSVKSFLSDAHNVGWLFDEGDEHGCNDAELFRIWHRRLWLYVISDFPILTRLVDRSGGVRITIMRAGDLFLLPNRGYFSYSYRSSPITHAIMVLDTMDTLLERITKKEKP</sequence>
<comment type="caution">
    <text evidence="1">The sequence shown here is derived from an EMBL/GenBank/DDBJ whole genome shotgun (WGS) entry which is preliminary data.</text>
</comment>
<organism evidence="1">
    <name type="scientific">marine sediment metagenome</name>
    <dbReference type="NCBI Taxonomy" id="412755"/>
    <lineage>
        <taxon>unclassified sequences</taxon>
        <taxon>metagenomes</taxon>
        <taxon>ecological metagenomes</taxon>
    </lineage>
</organism>
<gene>
    <name evidence="1" type="ORF">LCGC14_0275920</name>
</gene>
<accession>A0A0F9TXQ5</accession>
<name>A0A0F9TXQ5_9ZZZZ</name>
<reference evidence="1" key="1">
    <citation type="journal article" date="2015" name="Nature">
        <title>Complex archaea that bridge the gap between prokaryotes and eukaryotes.</title>
        <authorList>
            <person name="Spang A."/>
            <person name="Saw J.H."/>
            <person name="Jorgensen S.L."/>
            <person name="Zaremba-Niedzwiedzka K."/>
            <person name="Martijn J."/>
            <person name="Lind A.E."/>
            <person name="van Eijk R."/>
            <person name="Schleper C."/>
            <person name="Guy L."/>
            <person name="Ettema T.J."/>
        </authorList>
    </citation>
    <scope>NUCLEOTIDE SEQUENCE</scope>
</reference>